<sequence>MNNHAMDFAYKERRVGSDTGLQKRRGSLHPHTQLVRDRLVPSLNSVVPLESTAAYNMLDVIQDVVDDRDFFEIMPMYAKNIIVGFGRMNGQTVGIVGNNPKSAAGCLDINSSTKGARFVRFCDAFNIPIITFVDVPGFLPEPDPLPSASAPSHTDCDKKYRDLEEKLTQTQASFMATIQSTIVTTVTETVARLLEPLAARLTNLEHIISELTPATQEQAERIVHLEKTMPAPHKKAKATTSQVTPPSSQPEPLI</sequence>
<dbReference type="PANTHER" id="PTHR43842">
    <property type="entry name" value="PROPIONYL-COA CARBOXYLASE BETA CHAIN"/>
    <property type="match status" value="1"/>
</dbReference>
<dbReference type="SUPFAM" id="SSF52096">
    <property type="entry name" value="ClpP/crotonase"/>
    <property type="match status" value="1"/>
</dbReference>
<dbReference type="OrthoDB" id="9976505at2759"/>
<dbReference type="GO" id="GO:0004658">
    <property type="term" value="F:propionyl-CoA carboxylase activity"/>
    <property type="evidence" value="ECO:0007669"/>
    <property type="project" value="TreeGrafter"/>
</dbReference>
<dbReference type="GO" id="GO:0005739">
    <property type="term" value="C:mitochondrion"/>
    <property type="evidence" value="ECO:0007669"/>
    <property type="project" value="TreeGrafter"/>
</dbReference>
<dbReference type="InterPro" id="IPR011763">
    <property type="entry name" value="COA_CT_C"/>
</dbReference>
<feature type="region of interest" description="Disordered" evidence="1">
    <location>
        <begin position="227"/>
        <end position="254"/>
    </location>
</feature>
<evidence type="ECO:0000313" key="4">
    <source>
        <dbReference type="Proteomes" id="UP000821853"/>
    </source>
</evidence>
<dbReference type="AlphaFoldDB" id="A0A9J6G4S4"/>
<dbReference type="VEuPathDB" id="VectorBase:HLOH_065093"/>
<proteinExistence type="predicted"/>
<gene>
    <name evidence="3" type="ORF">HPB48_019689</name>
</gene>
<comment type="caution">
    <text evidence="3">The sequence shown here is derived from an EMBL/GenBank/DDBJ whole genome shotgun (WGS) entry which is preliminary data.</text>
</comment>
<dbReference type="PANTHER" id="PTHR43842:SF2">
    <property type="entry name" value="PROPIONYL-COA CARBOXYLASE BETA CHAIN, MITOCHONDRIAL"/>
    <property type="match status" value="1"/>
</dbReference>
<feature type="domain" description="CoA carboxyltransferase C-terminal" evidence="2">
    <location>
        <begin position="35"/>
        <end position="140"/>
    </location>
</feature>
<dbReference type="Proteomes" id="UP000821853">
    <property type="component" value="Chromosome 3"/>
</dbReference>
<dbReference type="Gene3D" id="3.90.226.10">
    <property type="entry name" value="2-enoyl-CoA Hydratase, Chain A, domain 1"/>
    <property type="match status" value="1"/>
</dbReference>
<organism evidence="3 4">
    <name type="scientific">Haemaphysalis longicornis</name>
    <name type="common">Bush tick</name>
    <dbReference type="NCBI Taxonomy" id="44386"/>
    <lineage>
        <taxon>Eukaryota</taxon>
        <taxon>Metazoa</taxon>
        <taxon>Ecdysozoa</taxon>
        <taxon>Arthropoda</taxon>
        <taxon>Chelicerata</taxon>
        <taxon>Arachnida</taxon>
        <taxon>Acari</taxon>
        <taxon>Parasitiformes</taxon>
        <taxon>Ixodida</taxon>
        <taxon>Ixodoidea</taxon>
        <taxon>Ixodidae</taxon>
        <taxon>Haemaphysalinae</taxon>
        <taxon>Haemaphysalis</taxon>
    </lineage>
</organism>
<dbReference type="InterPro" id="IPR051047">
    <property type="entry name" value="AccD/PCCB"/>
</dbReference>
<dbReference type="EMBL" id="JABSTR010000005">
    <property type="protein sequence ID" value="KAH9369520.1"/>
    <property type="molecule type" value="Genomic_DNA"/>
</dbReference>
<evidence type="ECO:0000256" key="1">
    <source>
        <dbReference type="SAM" id="MobiDB-lite"/>
    </source>
</evidence>
<dbReference type="PROSITE" id="PS50989">
    <property type="entry name" value="COA_CT_CTER"/>
    <property type="match status" value="1"/>
</dbReference>
<evidence type="ECO:0000313" key="3">
    <source>
        <dbReference type="EMBL" id="KAH9369520.1"/>
    </source>
</evidence>
<evidence type="ECO:0000259" key="2">
    <source>
        <dbReference type="PROSITE" id="PS50989"/>
    </source>
</evidence>
<dbReference type="InterPro" id="IPR029045">
    <property type="entry name" value="ClpP/crotonase-like_dom_sf"/>
</dbReference>
<protein>
    <recommendedName>
        <fullName evidence="2">CoA carboxyltransferase C-terminal domain-containing protein</fullName>
    </recommendedName>
</protein>
<reference evidence="3 4" key="1">
    <citation type="journal article" date="2020" name="Cell">
        <title>Large-Scale Comparative Analyses of Tick Genomes Elucidate Their Genetic Diversity and Vector Capacities.</title>
        <authorList>
            <consortium name="Tick Genome and Microbiome Consortium (TIGMIC)"/>
            <person name="Jia N."/>
            <person name="Wang J."/>
            <person name="Shi W."/>
            <person name="Du L."/>
            <person name="Sun Y."/>
            <person name="Zhan W."/>
            <person name="Jiang J.F."/>
            <person name="Wang Q."/>
            <person name="Zhang B."/>
            <person name="Ji P."/>
            <person name="Bell-Sakyi L."/>
            <person name="Cui X.M."/>
            <person name="Yuan T.T."/>
            <person name="Jiang B.G."/>
            <person name="Yang W.F."/>
            <person name="Lam T.T."/>
            <person name="Chang Q.C."/>
            <person name="Ding S.J."/>
            <person name="Wang X.J."/>
            <person name="Zhu J.G."/>
            <person name="Ruan X.D."/>
            <person name="Zhao L."/>
            <person name="Wei J.T."/>
            <person name="Ye R.Z."/>
            <person name="Que T.C."/>
            <person name="Du C.H."/>
            <person name="Zhou Y.H."/>
            <person name="Cheng J.X."/>
            <person name="Dai P.F."/>
            <person name="Guo W.B."/>
            <person name="Han X.H."/>
            <person name="Huang E.J."/>
            <person name="Li L.F."/>
            <person name="Wei W."/>
            <person name="Gao Y.C."/>
            <person name="Liu J.Z."/>
            <person name="Shao H.Z."/>
            <person name="Wang X."/>
            <person name="Wang C.C."/>
            <person name="Yang T.C."/>
            <person name="Huo Q.B."/>
            <person name="Li W."/>
            <person name="Chen H.Y."/>
            <person name="Chen S.E."/>
            <person name="Zhou L.G."/>
            <person name="Ni X.B."/>
            <person name="Tian J.H."/>
            <person name="Sheng Y."/>
            <person name="Liu T."/>
            <person name="Pan Y.S."/>
            <person name="Xia L.Y."/>
            <person name="Li J."/>
            <person name="Zhao F."/>
            <person name="Cao W.C."/>
        </authorList>
    </citation>
    <scope>NUCLEOTIDE SEQUENCE [LARGE SCALE GENOMIC DNA]</scope>
    <source>
        <strain evidence="3">HaeL-2018</strain>
    </source>
</reference>
<keyword evidence="4" id="KW-1185">Reference proteome</keyword>
<dbReference type="InterPro" id="IPR034733">
    <property type="entry name" value="AcCoA_carboxyl_beta"/>
</dbReference>
<accession>A0A9J6G4S4</accession>
<dbReference type="Pfam" id="PF01039">
    <property type="entry name" value="Carboxyl_trans"/>
    <property type="match status" value="1"/>
</dbReference>
<name>A0A9J6G4S4_HAELO</name>